<dbReference type="AlphaFoldDB" id="A0A1Y1ZZ11"/>
<evidence type="ECO:0000256" key="1">
    <source>
        <dbReference type="SAM" id="Phobius"/>
    </source>
</evidence>
<proteinExistence type="predicted"/>
<organism evidence="2 3">
    <name type="scientific">Clohesyomyces aquaticus</name>
    <dbReference type="NCBI Taxonomy" id="1231657"/>
    <lineage>
        <taxon>Eukaryota</taxon>
        <taxon>Fungi</taxon>
        <taxon>Dikarya</taxon>
        <taxon>Ascomycota</taxon>
        <taxon>Pezizomycotina</taxon>
        <taxon>Dothideomycetes</taxon>
        <taxon>Pleosporomycetidae</taxon>
        <taxon>Pleosporales</taxon>
        <taxon>Lindgomycetaceae</taxon>
        <taxon>Clohesyomyces</taxon>
    </lineage>
</organism>
<evidence type="ECO:0000313" key="2">
    <source>
        <dbReference type="EMBL" id="ORY15444.1"/>
    </source>
</evidence>
<feature type="transmembrane region" description="Helical" evidence="1">
    <location>
        <begin position="127"/>
        <end position="150"/>
    </location>
</feature>
<accession>A0A1Y1ZZ11</accession>
<sequence>MNLLNLYLNSVDRLSSYSHHDSCRPCPTKALSYSAFMSLFGLALHPSFPLTHLKQQAEPPDEYHTINSGCFNIDTDSVDRPDDHSVPKPHTIVRVARKMEVSIETNTSITERDAISPFPNPRALPSWPLGTIPLTLVCMFIIISLCSLYLSLQKRSWNRNPASVPRGQRRATFREYSRLGSANR</sequence>
<evidence type="ECO:0000313" key="3">
    <source>
        <dbReference type="Proteomes" id="UP000193144"/>
    </source>
</evidence>
<name>A0A1Y1ZZ11_9PLEO</name>
<keyword evidence="1" id="KW-0472">Membrane</keyword>
<keyword evidence="1" id="KW-1133">Transmembrane helix</keyword>
<keyword evidence="1" id="KW-0812">Transmembrane</keyword>
<dbReference type="EMBL" id="MCFA01000025">
    <property type="protein sequence ID" value="ORY15444.1"/>
    <property type="molecule type" value="Genomic_DNA"/>
</dbReference>
<gene>
    <name evidence="2" type="ORF">BCR34DRAFT_178226</name>
</gene>
<comment type="caution">
    <text evidence="2">The sequence shown here is derived from an EMBL/GenBank/DDBJ whole genome shotgun (WGS) entry which is preliminary data.</text>
</comment>
<keyword evidence="3" id="KW-1185">Reference proteome</keyword>
<dbReference type="Proteomes" id="UP000193144">
    <property type="component" value="Unassembled WGS sequence"/>
</dbReference>
<protein>
    <submittedName>
        <fullName evidence="2">Uncharacterized protein</fullName>
    </submittedName>
</protein>
<reference evidence="2 3" key="1">
    <citation type="submission" date="2016-07" db="EMBL/GenBank/DDBJ databases">
        <title>Pervasive Adenine N6-methylation of Active Genes in Fungi.</title>
        <authorList>
            <consortium name="DOE Joint Genome Institute"/>
            <person name="Mondo S.J."/>
            <person name="Dannebaum R.O."/>
            <person name="Kuo R.C."/>
            <person name="Labutti K."/>
            <person name="Haridas S."/>
            <person name="Kuo A."/>
            <person name="Salamov A."/>
            <person name="Ahrendt S.R."/>
            <person name="Lipzen A."/>
            <person name="Sullivan W."/>
            <person name="Andreopoulos W.B."/>
            <person name="Clum A."/>
            <person name="Lindquist E."/>
            <person name="Daum C."/>
            <person name="Ramamoorthy G.K."/>
            <person name="Gryganskyi A."/>
            <person name="Culley D."/>
            <person name="Magnuson J.K."/>
            <person name="James T.Y."/>
            <person name="O'Malley M.A."/>
            <person name="Stajich J.E."/>
            <person name="Spatafora J.W."/>
            <person name="Visel A."/>
            <person name="Grigoriev I.V."/>
        </authorList>
    </citation>
    <scope>NUCLEOTIDE SEQUENCE [LARGE SCALE GENOMIC DNA]</scope>
    <source>
        <strain evidence="2 3">CBS 115471</strain>
    </source>
</reference>